<dbReference type="EMBL" id="QRKA01000010">
    <property type="protein sequence ID" value="RHH79400.1"/>
    <property type="molecule type" value="Genomic_DNA"/>
</dbReference>
<dbReference type="AlphaFoldDB" id="A0A414XZQ7"/>
<protein>
    <recommendedName>
        <fullName evidence="3">Type VI secretion system baseplate subunit TssK</fullName>
    </recommendedName>
</protein>
<dbReference type="RefSeq" id="WP_118292332.1">
    <property type="nucleotide sequence ID" value="NZ_JAKKXM010000006.1"/>
</dbReference>
<sequence>MNRSENDIFERINWENGMDIDANDLIMTENFFLNSMYKMKQTSLPAFGYGLLPDKNLDTQDQGTDMEVYHTVTDKVEIRVNRCLGVTRSGFIVDYKAGVEDNMSLKITIPAETIRREITGKANRWNILLTVSPYERVLSGTPDNATLPPRFPYVKPSYTLSLSPIERTIISANVLILGRLRMEGERFLLDYTYIPPCTSLTAHAELIRYYRYFGQMFNSIEKSSKDIVAKVINRSDSSPIAINTACICKSILHYTAMCFFEYRNLGMFWHPAKMIDCYSSLAHICFNSLNFLEKTEKEDLMQYFYEWSDISPVAFESLMNEAIDIEYEHTDLQSAFFIIEKFLKALSELWQMLVSLDYIGRHKDNIVIGERKYSDNRGKSTEWTPFDRM</sequence>
<gene>
    <name evidence="1" type="ORF">DW193_08165</name>
</gene>
<evidence type="ECO:0000313" key="2">
    <source>
        <dbReference type="Proteomes" id="UP000283713"/>
    </source>
</evidence>
<proteinExistence type="predicted"/>
<reference evidence="1 2" key="1">
    <citation type="submission" date="2018-08" db="EMBL/GenBank/DDBJ databases">
        <title>A genome reference for cultivated species of the human gut microbiota.</title>
        <authorList>
            <person name="Zou Y."/>
            <person name="Xue W."/>
            <person name="Luo G."/>
        </authorList>
    </citation>
    <scope>NUCLEOTIDE SEQUENCE [LARGE SCALE GENOMIC DNA]</scope>
    <source>
        <strain evidence="1 2">AM16-6</strain>
    </source>
</reference>
<comment type="caution">
    <text evidence="1">The sequence shown here is derived from an EMBL/GenBank/DDBJ whole genome shotgun (WGS) entry which is preliminary data.</text>
</comment>
<name>A0A414XZQ7_PHOVU</name>
<organism evidence="1 2">
    <name type="scientific">Phocaeicola vulgatus</name>
    <name type="common">Bacteroides vulgatus</name>
    <dbReference type="NCBI Taxonomy" id="821"/>
    <lineage>
        <taxon>Bacteria</taxon>
        <taxon>Pseudomonadati</taxon>
        <taxon>Bacteroidota</taxon>
        <taxon>Bacteroidia</taxon>
        <taxon>Bacteroidales</taxon>
        <taxon>Bacteroidaceae</taxon>
        <taxon>Phocaeicola</taxon>
    </lineage>
</organism>
<evidence type="ECO:0008006" key="3">
    <source>
        <dbReference type="Google" id="ProtNLM"/>
    </source>
</evidence>
<accession>A0A414XZQ7</accession>
<dbReference type="Proteomes" id="UP000283713">
    <property type="component" value="Unassembled WGS sequence"/>
</dbReference>
<evidence type="ECO:0000313" key="1">
    <source>
        <dbReference type="EMBL" id="RHH79400.1"/>
    </source>
</evidence>